<dbReference type="GO" id="GO:0015344">
    <property type="term" value="F:siderophore uptake transmembrane transporter activity"/>
    <property type="evidence" value="ECO:0007669"/>
    <property type="project" value="TreeGrafter"/>
</dbReference>
<dbReference type="PANTHER" id="PTHR30069:SF29">
    <property type="entry name" value="HEMOGLOBIN AND HEMOGLOBIN-HAPTOGLOBIN-BINDING PROTEIN 1-RELATED"/>
    <property type="match status" value="1"/>
</dbReference>
<dbReference type="Gene3D" id="2.40.170.20">
    <property type="entry name" value="TonB-dependent receptor, beta-barrel domain"/>
    <property type="match status" value="1"/>
</dbReference>
<dbReference type="AlphaFoldDB" id="A0A2D3WDV6"/>
<evidence type="ECO:0000259" key="14">
    <source>
        <dbReference type="Pfam" id="PF07715"/>
    </source>
</evidence>
<name>A0A2D3WDV6_9BACT</name>
<dbReference type="GO" id="GO:0009279">
    <property type="term" value="C:cell outer membrane"/>
    <property type="evidence" value="ECO:0007669"/>
    <property type="project" value="UniProtKB-SubCell"/>
</dbReference>
<evidence type="ECO:0000313" key="15">
    <source>
        <dbReference type="EMBL" id="DAB39472.1"/>
    </source>
</evidence>
<keyword evidence="9 10" id="KW-0998">Cell outer membrane</keyword>
<feature type="region of interest" description="Disordered" evidence="12">
    <location>
        <begin position="1"/>
        <end position="23"/>
    </location>
</feature>
<protein>
    <recommendedName>
        <fullName evidence="17">TonB-dependent receptor</fullName>
    </recommendedName>
</protein>
<evidence type="ECO:0000256" key="4">
    <source>
        <dbReference type="ARBA" id="ARBA00022692"/>
    </source>
</evidence>
<feature type="domain" description="TonB-dependent receptor plug" evidence="14">
    <location>
        <begin position="2"/>
        <end position="72"/>
    </location>
</feature>
<dbReference type="GO" id="GO:0044718">
    <property type="term" value="P:siderophore transmembrane transport"/>
    <property type="evidence" value="ECO:0007669"/>
    <property type="project" value="TreeGrafter"/>
</dbReference>
<evidence type="ECO:0000256" key="8">
    <source>
        <dbReference type="ARBA" id="ARBA00023170"/>
    </source>
</evidence>
<dbReference type="InterPro" id="IPR036942">
    <property type="entry name" value="Beta-barrel_TonB_sf"/>
</dbReference>
<dbReference type="PROSITE" id="PS52016">
    <property type="entry name" value="TONB_DEPENDENT_REC_3"/>
    <property type="match status" value="1"/>
</dbReference>
<dbReference type="InterPro" id="IPR000531">
    <property type="entry name" value="Beta-barrel_TonB"/>
</dbReference>
<dbReference type="PANTHER" id="PTHR30069">
    <property type="entry name" value="TONB-DEPENDENT OUTER MEMBRANE RECEPTOR"/>
    <property type="match status" value="1"/>
</dbReference>
<evidence type="ECO:0000256" key="7">
    <source>
        <dbReference type="ARBA" id="ARBA00023136"/>
    </source>
</evidence>
<dbReference type="Pfam" id="PF00593">
    <property type="entry name" value="TonB_dep_Rec_b-barrel"/>
    <property type="match status" value="1"/>
</dbReference>
<evidence type="ECO:0000256" key="1">
    <source>
        <dbReference type="ARBA" id="ARBA00004571"/>
    </source>
</evidence>
<evidence type="ECO:0000256" key="11">
    <source>
        <dbReference type="RuleBase" id="RU003357"/>
    </source>
</evidence>
<evidence type="ECO:0000256" key="10">
    <source>
        <dbReference type="PROSITE-ProRule" id="PRU01360"/>
    </source>
</evidence>
<accession>A0A2D3WDV6</accession>
<dbReference type="SUPFAM" id="SSF56935">
    <property type="entry name" value="Porins"/>
    <property type="match status" value="1"/>
</dbReference>
<evidence type="ECO:0000256" key="12">
    <source>
        <dbReference type="SAM" id="MobiDB-lite"/>
    </source>
</evidence>
<keyword evidence="3 10" id="KW-1134">Transmembrane beta strand</keyword>
<dbReference type="Proteomes" id="UP000228859">
    <property type="component" value="Unassembled WGS sequence"/>
</dbReference>
<keyword evidence="4 10" id="KW-0812">Transmembrane</keyword>
<dbReference type="Gene3D" id="2.170.130.10">
    <property type="entry name" value="TonB-dependent receptor, plug domain"/>
    <property type="match status" value="1"/>
</dbReference>
<sequence>MLKRTPGVTIPQGKGKKGSPGKGYTKVLIDGEEVLATKRGNPLEQVSPDMIERIEVMTNGSAEYTAESMGGIVNIVLKKPASEGKTITKLTAGAYRSEPMTSVFAQQEGKKGKLSYLFNTTLSDNSQDDSASTHTDSYDEYTDDALRYRSISLNTKLIYTPSSSDKYMFDGALNRSDYRKKSVENRYGGVNETNHQIDDGDALMLWAKLSGIHNLSGTEMIEWKLKYHENDSDGLTRSDNTITLSEQNDEGSFRVFGAEGSYSKALNEHFIKTGVEIKRLNQRDDVTTYVNGVINSDDHQRLREEKGAVYIQDEMSIGENIILTPGLRFERSVREFDQSVAIDYFAPSLHAVYKLSENANLRASIAKTVKLPRLSELSASVDSSLEQNDLNHPDITGNPNLKEEEALSYELRYEHFFEDKGIVSIGGFYRMIDDKIEKLTTWDGTRYVERPENAGEGKLWSLELEFKKSLDAYVSGLGVFSNATFQDSSLQTNGINRTIKGTNDYLYNIGIDHRLESYRLTYGAAYRYVSGYDDPLDESGVSESQKGYGTLDLYASKRLNPTYKMGINLKNITQETITTTSKRYVSGILNETQIDKENSKFHFLLTLEGKW</sequence>
<dbReference type="InterPro" id="IPR012910">
    <property type="entry name" value="Plug_dom"/>
</dbReference>
<organism evidence="15 16">
    <name type="scientific">Sulfuricurvum kujiense</name>
    <dbReference type="NCBI Taxonomy" id="148813"/>
    <lineage>
        <taxon>Bacteria</taxon>
        <taxon>Pseudomonadati</taxon>
        <taxon>Campylobacterota</taxon>
        <taxon>Epsilonproteobacteria</taxon>
        <taxon>Campylobacterales</taxon>
        <taxon>Sulfurimonadaceae</taxon>
        <taxon>Sulfuricurvum</taxon>
    </lineage>
</organism>
<evidence type="ECO:0000259" key="13">
    <source>
        <dbReference type="Pfam" id="PF00593"/>
    </source>
</evidence>
<keyword evidence="8" id="KW-0675">Receptor</keyword>
<comment type="caution">
    <text evidence="15">The sequence shown here is derived from an EMBL/GenBank/DDBJ whole genome shotgun (WGS) entry which is preliminary data.</text>
</comment>
<dbReference type="EMBL" id="DLUI01000010">
    <property type="protein sequence ID" value="DAB39472.1"/>
    <property type="molecule type" value="Genomic_DNA"/>
</dbReference>
<evidence type="ECO:0000313" key="16">
    <source>
        <dbReference type="Proteomes" id="UP000228859"/>
    </source>
</evidence>
<dbReference type="InterPro" id="IPR039426">
    <property type="entry name" value="TonB-dep_rcpt-like"/>
</dbReference>
<comment type="subcellular location">
    <subcellularLocation>
        <location evidence="1 10">Cell outer membrane</location>
        <topology evidence="1 10">Multi-pass membrane protein</topology>
    </subcellularLocation>
</comment>
<gene>
    <name evidence="15" type="ORF">CFH83_00560</name>
</gene>
<keyword evidence="7 10" id="KW-0472">Membrane</keyword>
<evidence type="ECO:0000256" key="3">
    <source>
        <dbReference type="ARBA" id="ARBA00022452"/>
    </source>
</evidence>
<reference evidence="15 16" key="1">
    <citation type="journal article" date="2017" name="Front. Microbiol.">
        <title>Comparative Genomic Analysis of the Class Epsilonproteobacteria and Proposed Reclassification to Epsilonbacteraeota (phyl. nov.).</title>
        <authorList>
            <person name="Waite D.W."/>
            <person name="Vanwonterghem I."/>
            <person name="Rinke C."/>
            <person name="Parks D.H."/>
            <person name="Zhang Y."/>
            <person name="Takai K."/>
            <person name="Sievert S.M."/>
            <person name="Simon J."/>
            <person name="Campbell B.J."/>
            <person name="Hanson T.E."/>
            <person name="Woyke T."/>
            <person name="Klotz M.G."/>
            <person name="Hugenholtz P."/>
        </authorList>
    </citation>
    <scope>NUCLEOTIDE SEQUENCE [LARGE SCALE GENOMIC DNA]</scope>
    <source>
        <strain evidence="15">UBA12443</strain>
    </source>
</reference>
<keyword evidence="5" id="KW-0732">Signal</keyword>
<comment type="similarity">
    <text evidence="10 11">Belongs to the TonB-dependent receptor family.</text>
</comment>
<evidence type="ECO:0008006" key="17">
    <source>
        <dbReference type="Google" id="ProtNLM"/>
    </source>
</evidence>
<dbReference type="InterPro" id="IPR037066">
    <property type="entry name" value="Plug_dom_sf"/>
</dbReference>
<proteinExistence type="inferred from homology"/>
<dbReference type="Pfam" id="PF07715">
    <property type="entry name" value="Plug"/>
    <property type="match status" value="1"/>
</dbReference>
<keyword evidence="2 10" id="KW-0813">Transport</keyword>
<evidence type="ECO:0000256" key="9">
    <source>
        <dbReference type="ARBA" id="ARBA00023237"/>
    </source>
</evidence>
<keyword evidence="6 11" id="KW-0798">TonB box</keyword>
<feature type="domain" description="TonB-dependent receptor-like beta-barrel" evidence="13">
    <location>
        <begin position="133"/>
        <end position="572"/>
    </location>
</feature>
<evidence type="ECO:0000256" key="6">
    <source>
        <dbReference type="ARBA" id="ARBA00023077"/>
    </source>
</evidence>
<evidence type="ECO:0000256" key="5">
    <source>
        <dbReference type="ARBA" id="ARBA00022729"/>
    </source>
</evidence>
<evidence type="ECO:0000256" key="2">
    <source>
        <dbReference type="ARBA" id="ARBA00022448"/>
    </source>
</evidence>